<name>A0ABP6PMN3_9ACTN</name>
<protein>
    <submittedName>
        <fullName evidence="2">Uncharacterized protein</fullName>
    </submittedName>
</protein>
<dbReference type="Proteomes" id="UP001501866">
    <property type="component" value="Unassembled WGS sequence"/>
</dbReference>
<organism evidence="2 3">
    <name type="scientific">Streptomyces virens</name>
    <dbReference type="NCBI Taxonomy" id="285572"/>
    <lineage>
        <taxon>Bacteria</taxon>
        <taxon>Bacillati</taxon>
        <taxon>Actinomycetota</taxon>
        <taxon>Actinomycetes</taxon>
        <taxon>Kitasatosporales</taxon>
        <taxon>Streptomycetaceae</taxon>
        <taxon>Streptomyces</taxon>
    </lineage>
</organism>
<evidence type="ECO:0000256" key="1">
    <source>
        <dbReference type="SAM" id="MobiDB-lite"/>
    </source>
</evidence>
<comment type="caution">
    <text evidence="2">The sequence shown here is derived from an EMBL/GenBank/DDBJ whole genome shotgun (WGS) entry which is preliminary data.</text>
</comment>
<accession>A0ABP6PMN3</accession>
<feature type="region of interest" description="Disordered" evidence="1">
    <location>
        <begin position="1"/>
        <end position="97"/>
    </location>
</feature>
<reference evidence="3" key="1">
    <citation type="journal article" date="2019" name="Int. J. Syst. Evol. Microbiol.">
        <title>The Global Catalogue of Microorganisms (GCM) 10K type strain sequencing project: providing services to taxonomists for standard genome sequencing and annotation.</title>
        <authorList>
            <consortium name="The Broad Institute Genomics Platform"/>
            <consortium name="The Broad Institute Genome Sequencing Center for Infectious Disease"/>
            <person name="Wu L."/>
            <person name="Ma J."/>
        </authorList>
    </citation>
    <scope>NUCLEOTIDE SEQUENCE [LARGE SCALE GENOMIC DNA]</scope>
    <source>
        <strain evidence="3">JCM 9095</strain>
    </source>
</reference>
<proteinExistence type="predicted"/>
<keyword evidence="3" id="KW-1185">Reference proteome</keyword>
<sequence>MRRPGRATVSGARSPLAVQEGPGDGSSDPAERDTSGIVYRNSGDGKGPFPARGGEPVVRHDSLADTFISRATKPATSSGKTTRPRWEADVPGAGLQQQREIQMRPGPLPDLASAVVRLRARALVRPVRSGTL</sequence>
<evidence type="ECO:0000313" key="2">
    <source>
        <dbReference type="EMBL" id="GAA3183581.1"/>
    </source>
</evidence>
<evidence type="ECO:0000313" key="3">
    <source>
        <dbReference type="Proteomes" id="UP001501866"/>
    </source>
</evidence>
<gene>
    <name evidence="2" type="ORF">GCM10010451_35880</name>
</gene>
<dbReference type="EMBL" id="BAAAUH010000025">
    <property type="protein sequence ID" value="GAA3183581.1"/>
    <property type="molecule type" value="Genomic_DNA"/>
</dbReference>